<dbReference type="RefSeq" id="WP_202087850.1">
    <property type="nucleotide sequence ID" value="NZ_JAERTZ010000026.1"/>
</dbReference>
<dbReference type="Gene3D" id="3.30.300.30">
    <property type="match status" value="1"/>
</dbReference>
<feature type="transmembrane region" description="Helical" evidence="13">
    <location>
        <begin position="39"/>
        <end position="58"/>
    </location>
</feature>
<accession>A0ABS1QVH4</accession>
<evidence type="ECO:0000256" key="6">
    <source>
        <dbReference type="ARBA" id="ARBA00022475"/>
    </source>
</evidence>
<evidence type="ECO:0000256" key="2">
    <source>
        <dbReference type="ARBA" id="ARBA00004117"/>
    </source>
</evidence>
<sequence>MAEVHSIPPSDFSAGRQFKVSMARGWARWQGLSRHHRQVLLLSLLAAVIAVAVVALLWQSGRSYVPLYGKQELYDKGSIVEALEAGKIDFRLDPQSGEILVEPGLLGPARMLLASRGIKAVLPTGLDGLAQQTGLGTSQFMETRRYRHALEGELARTIMALDWVRNARVHLAVPERTLFIGRAEQTPTASVMLDIIPGRQPDPGQVEGIVNLVAGSVPGMENGKVSVIDQGGQLLSDHLSADGQSRGMSLRQVEYARQLEQQLSQRARDMLYPVLGANNFRVQVTAELDFNAVEETRETLDQSPVLLRETGSENNSQDSLGLGIPGALANVPPQVGEEAEAGNQPNQNLRERREFQRQYESGRSVVHTRYQSGRLSQLSVSVLLNNGVAPEGGWQAEQLEQLGQMVQGAVGFNLARGDQFALTSFDFAPHSVLTEFPSEPLWWQSPEWQSYARYLAAGLMLLALLLFGVRPLLHHLNGRQLAAVKREEAALAAVTAGPALPQEARWMEQEERGLPGHGRAGPHTLLPWEMDEREWQLPPPGSELKVQVAHLQILAERETERVAEVIKHWIKDHD</sequence>
<evidence type="ECO:0000256" key="4">
    <source>
        <dbReference type="ARBA" id="ARBA00007971"/>
    </source>
</evidence>
<evidence type="ECO:0000256" key="11">
    <source>
        <dbReference type="ARBA" id="ARBA00025936"/>
    </source>
</evidence>
<protein>
    <recommendedName>
        <fullName evidence="5 12">Flagellar M-ring protein</fullName>
    </recommendedName>
</protein>
<evidence type="ECO:0000256" key="3">
    <source>
        <dbReference type="ARBA" id="ARBA00004651"/>
    </source>
</evidence>
<organism evidence="16 17">
    <name type="scientific">Zobellella iuensis</name>
    <dbReference type="NCBI Taxonomy" id="2803811"/>
    <lineage>
        <taxon>Bacteria</taxon>
        <taxon>Pseudomonadati</taxon>
        <taxon>Pseudomonadota</taxon>
        <taxon>Gammaproteobacteria</taxon>
        <taxon>Aeromonadales</taxon>
        <taxon>Aeromonadaceae</taxon>
        <taxon>Zobellella</taxon>
    </lineage>
</organism>
<evidence type="ECO:0000256" key="7">
    <source>
        <dbReference type="ARBA" id="ARBA00022692"/>
    </source>
</evidence>
<keyword evidence="17" id="KW-1185">Reference proteome</keyword>
<comment type="subcellular location">
    <subcellularLocation>
        <location evidence="2 12">Bacterial flagellum basal body</location>
    </subcellularLocation>
    <subcellularLocation>
        <location evidence="3">Cell membrane</location>
        <topology evidence="3">Multi-pass membrane protein</topology>
    </subcellularLocation>
</comment>
<dbReference type="Pfam" id="PF01514">
    <property type="entry name" value="YscJ_FliF"/>
    <property type="match status" value="1"/>
</dbReference>
<dbReference type="Pfam" id="PF08345">
    <property type="entry name" value="YscJ_FliF_C"/>
    <property type="match status" value="1"/>
</dbReference>
<proteinExistence type="inferred from homology"/>
<dbReference type="PRINTS" id="PR01009">
    <property type="entry name" value="FLGMRINGFLIF"/>
</dbReference>
<comment type="subunit">
    <text evidence="11">The basal body constitutes a major portion of the flagellar organelle and consists of four rings (L,P,S, and M) mounted on a central rod. The M ring is integral to the inner membrane of the cell and may be connected to the flagellar rod via the S ring. The S (supramembrane ring) lies just distal to the M ring. The L and P rings lie in the outer membrane and the periplasmic space, respectively.</text>
</comment>
<evidence type="ECO:0000256" key="5">
    <source>
        <dbReference type="ARBA" id="ARBA00017949"/>
    </source>
</evidence>
<evidence type="ECO:0000256" key="9">
    <source>
        <dbReference type="ARBA" id="ARBA00023136"/>
    </source>
</evidence>
<keyword evidence="8 13" id="KW-1133">Transmembrane helix</keyword>
<keyword evidence="16" id="KW-0966">Cell projection</keyword>
<evidence type="ECO:0000256" key="12">
    <source>
        <dbReference type="PIRNR" id="PIRNR004862"/>
    </source>
</evidence>
<gene>
    <name evidence="16" type="primary">fliF</name>
    <name evidence="16" type="ORF">JKV55_16245</name>
</gene>
<dbReference type="PANTHER" id="PTHR30046:SF0">
    <property type="entry name" value="FLAGELLAR M-RING PROTEIN"/>
    <property type="match status" value="1"/>
</dbReference>
<dbReference type="InterPro" id="IPR013556">
    <property type="entry name" value="Flag_M-ring_C"/>
</dbReference>
<dbReference type="Proteomes" id="UP000638570">
    <property type="component" value="Unassembled WGS sequence"/>
</dbReference>
<dbReference type="NCBIfam" id="TIGR00206">
    <property type="entry name" value="fliF"/>
    <property type="match status" value="1"/>
</dbReference>
<evidence type="ECO:0000256" key="13">
    <source>
        <dbReference type="SAM" id="Phobius"/>
    </source>
</evidence>
<dbReference type="InterPro" id="IPR000067">
    <property type="entry name" value="FlgMring_FliF"/>
</dbReference>
<keyword evidence="10 12" id="KW-0975">Bacterial flagellum</keyword>
<dbReference type="InterPro" id="IPR045851">
    <property type="entry name" value="AMP-bd_C_sf"/>
</dbReference>
<reference evidence="17" key="1">
    <citation type="submission" date="2021-01" db="EMBL/GenBank/DDBJ databases">
        <title>Genome public.</title>
        <authorList>
            <person name="Liu C."/>
            <person name="Sun Q."/>
        </authorList>
    </citation>
    <scope>NUCLEOTIDE SEQUENCE [LARGE SCALE GENOMIC DNA]</scope>
    <source>
        <strain evidence="17">CGMCC 1.18722</strain>
    </source>
</reference>
<keyword evidence="16" id="KW-0282">Flagellum</keyword>
<evidence type="ECO:0000256" key="10">
    <source>
        <dbReference type="ARBA" id="ARBA00023143"/>
    </source>
</evidence>
<feature type="domain" description="Flagellar M-ring C-terminal" evidence="15">
    <location>
        <begin position="271"/>
        <end position="427"/>
    </location>
</feature>
<dbReference type="InterPro" id="IPR006182">
    <property type="entry name" value="FliF_N_dom"/>
</dbReference>
<keyword evidence="6" id="KW-1003">Cell membrane</keyword>
<evidence type="ECO:0000259" key="14">
    <source>
        <dbReference type="Pfam" id="PF01514"/>
    </source>
</evidence>
<name>A0ABS1QVH4_9GAMM</name>
<comment type="function">
    <text evidence="1 12">The M ring may be actively involved in energy transduction.</text>
</comment>
<feature type="domain" description="Flagellar M-ring N-terminal" evidence="14">
    <location>
        <begin position="62"/>
        <end position="236"/>
    </location>
</feature>
<evidence type="ECO:0000259" key="15">
    <source>
        <dbReference type="Pfam" id="PF08345"/>
    </source>
</evidence>
<dbReference type="PANTHER" id="PTHR30046">
    <property type="entry name" value="FLAGELLAR M-RING PROTEIN"/>
    <property type="match status" value="1"/>
</dbReference>
<comment type="similarity">
    <text evidence="4 12">Belongs to the FliF family.</text>
</comment>
<evidence type="ECO:0000256" key="1">
    <source>
        <dbReference type="ARBA" id="ARBA00003820"/>
    </source>
</evidence>
<evidence type="ECO:0000313" key="17">
    <source>
        <dbReference type="Proteomes" id="UP000638570"/>
    </source>
</evidence>
<evidence type="ECO:0000313" key="16">
    <source>
        <dbReference type="EMBL" id="MBL1378865.1"/>
    </source>
</evidence>
<dbReference type="EMBL" id="JAERTZ010000026">
    <property type="protein sequence ID" value="MBL1378865.1"/>
    <property type="molecule type" value="Genomic_DNA"/>
</dbReference>
<keyword evidence="7 13" id="KW-0812">Transmembrane</keyword>
<keyword evidence="9 13" id="KW-0472">Membrane</keyword>
<dbReference type="PIRSF" id="PIRSF004862">
    <property type="entry name" value="FliF"/>
    <property type="match status" value="1"/>
</dbReference>
<keyword evidence="16" id="KW-0969">Cilium</keyword>
<evidence type="ECO:0000256" key="8">
    <source>
        <dbReference type="ARBA" id="ARBA00022989"/>
    </source>
</evidence>
<comment type="caution">
    <text evidence="16">The sequence shown here is derived from an EMBL/GenBank/DDBJ whole genome shotgun (WGS) entry which is preliminary data.</text>
</comment>
<dbReference type="InterPro" id="IPR043427">
    <property type="entry name" value="YscJ/FliF"/>
</dbReference>